<dbReference type="InterPro" id="IPR023198">
    <property type="entry name" value="PGP-like_dom2"/>
</dbReference>
<organism evidence="5 6">
    <name type="scientific">Labrys monachus</name>
    <dbReference type="NCBI Taxonomy" id="217067"/>
    <lineage>
        <taxon>Bacteria</taxon>
        <taxon>Pseudomonadati</taxon>
        <taxon>Pseudomonadota</taxon>
        <taxon>Alphaproteobacteria</taxon>
        <taxon>Hyphomicrobiales</taxon>
        <taxon>Xanthobacteraceae</taxon>
        <taxon>Labrys</taxon>
    </lineage>
</organism>
<comment type="cofactor">
    <cofactor evidence="1">
        <name>Mg(2+)</name>
        <dbReference type="ChEBI" id="CHEBI:18420"/>
    </cofactor>
</comment>
<evidence type="ECO:0000313" key="6">
    <source>
        <dbReference type="Proteomes" id="UP001237448"/>
    </source>
</evidence>
<name>A0ABU0FFQ7_9HYPH</name>
<dbReference type="RefSeq" id="WP_307428788.1">
    <property type="nucleotide sequence ID" value="NZ_JAUSVK010000001.1"/>
</dbReference>
<comment type="similarity">
    <text evidence="2">Belongs to the HAD-like hydrolase superfamily. CbbY/CbbZ/Gph/YieH family.</text>
</comment>
<dbReference type="InterPro" id="IPR023214">
    <property type="entry name" value="HAD_sf"/>
</dbReference>
<dbReference type="InterPro" id="IPR036412">
    <property type="entry name" value="HAD-like_sf"/>
</dbReference>
<sequence length="233" mass="24805">MPFDLLICDCDGVLVDSEVLACRIDAEELAERGFQNYPLQEILKRFAGVSQTDMIKAIEAESGRTIGDDFAASVTRRVQEALKNDLLPLPDAAQILAALPIRKCVASSSEPRKLDLALAVTGLTPYFRPHVYSAILVKQGKPAPDLFLYVARDMGVTPDRCCVIEDSAAGVAAGIAAGMSVIGFTGGAHCLEGHAERLLALGAHAIARRWREIPGLLSALETAPAARQATPAL</sequence>
<evidence type="ECO:0000256" key="3">
    <source>
        <dbReference type="ARBA" id="ARBA00022723"/>
    </source>
</evidence>
<keyword evidence="6" id="KW-1185">Reference proteome</keyword>
<evidence type="ECO:0000256" key="2">
    <source>
        <dbReference type="ARBA" id="ARBA00006171"/>
    </source>
</evidence>
<gene>
    <name evidence="5" type="ORF">J3R73_003234</name>
</gene>
<dbReference type="PANTHER" id="PTHR46193">
    <property type="entry name" value="6-PHOSPHOGLUCONATE PHOSPHATASE"/>
    <property type="match status" value="1"/>
</dbReference>
<dbReference type="InterPro" id="IPR051600">
    <property type="entry name" value="Beta-PGM-like"/>
</dbReference>
<accession>A0ABU0FFQ7</accession>
<evidence type="ECO:0000256" key="4">
    <source>
        <dbReference type="ARBA" id="ARBA00022842"/>
    </source>
</evidence>
<evidence type="ECO:0000313" key="5">
    <source>
        <dbReference type="EMBL" id="MDQ0393442.1"/>
    </source>
</evidence>
<protein>
    <submittedName>
        <fullName evidence="5">HAD superfamily hydrolase (TIGR01509 family)</fullName>
    </submittedName>
</protein>
<dbReference type="EMBL" id="JAUSVK010000001">
    <property type="protein sequence ID" value="MDQ0393442.1"/>
    <property type="molecule type" value="Genomic_DNA"/>
</dbReference>
<evidence type="ECO:0000256" key="1">
    <source>
        <dbReference type="ARBA" id="ARBA00001946"/>
    </source>
</evidence>
<dbReference type="NCBIfam" id="TIGR01509">
    <property type="entry name" value="HAD-SF-IA-v3"/>
    <property type="match status" value="1"/>
</dbReference>
<keyword evidence="5" id="KW-0378">Hydrolase</keyword>
<reference evidence="5 6" key="1">
    <citation type="submission" date="2023-07" db="EMBL/GenBank/DDBJ databases">
        <title>Genomic Encyclopedia of Type Strains, Phase IV (KMG-IV): sequencing the most valuable type-strain genomes for metagenomic binning, comparative biology and taxonomic classification.</title>
        <authorList>
            <person name="Goeker M."/>
        </authorList>
    </citation>
    <scope>NUCLEOTIDE SEQUENCE [LARGE SCALE GENOMIC DNA]</scope>
    <source>
        <strain evidence="5 6">DSM 5896</strain>
    </source>
</reference>
<proteinExistence type="inferred from homology"/>
<dbReference type="InterPro" id="IPR006439">
    <property type="entry name" value="HAD-SF_hydro_IA"/>
</dbReference>
<dbReference type="Gene3D" id="1.10.150.240">
    <property type="entry name" value="Putative phosphatase, domain 2"/>
    <property type="match status" value="1"/>
</dbReference>
<dbReference type="GO" id="GO:0016787">
    <property type="term" value="F:hydrolase activity"/>
    <property type="evidence" value="ECO:0007669"/>
    <property type="project" value="UniProtKB-KW"/>
</dbReference>
<dbReference type="Pfam" id="PF00702">
    <property type="entry name" value="Hydrolase"/>
    <property type="match status" value="1"/>
</dbReference>
<dbReference type="SFLD" id="SFLDS00003">
    <property type="entry name" value="Haloacid_Dehalogenase"/>
    <property type="match status" value="1"/>
</dbReference>
<comment type="caution">
    <text evidence="5">The sequence shown here is derived from an EMBL/GenBank/DDBJ whole genome shotgun (WGS) entry which is preliminary data.</text>
</comment>
<dbReference type="SUPFAM" id="SSF56784">
    <property type="entry name" value="HAD-like"/>
    <property type="match status" value="1"/>
</dbReference>
<keyword evidence="3" id="KW-0479">Metal-binding</keyword>
<dbReference type="PANTHER" id="PTHR46193:SF10">
    <property type="entry name" value="6-PHOSPHOGLUCONATE PHOSPHATASE"/>
    <property type="match status" value="1"/>
</dbReference>
<dbReference type="SFLD" id="SFLDG01129">
    <property type="entry name" value="C1.5:_HAD__Beta-PGM__Phosphata"/>
    <property type="match status" value="1"/>
</dbReference>
<keyword evidence="4" id="KW-0460">Magnesium</keyword>
<dbReference type="Gene3D" id="3.40.50.1000">
    <property type="entry name" value="HAD superfamily/HAD-like"/>
    <property type="match status" value="1"/>
</dbReference>
<dbReference type="Proteomes" id="UP001237448">
    <property type="component" value="Unassembled WGS sequence"/>
</dbReference>